<keyword evidence="4 6" id="KW-1133">Transmembrane helix</keyword>
<feature type="transmembrane region" description="Helical" evidence="6">
    <location>
        <begin position="182"/>
        <end position="198"/>
    </location>
</feature>
<dbReference type="RefSeq" id="WP_267623340.1">
    <property type="nucleotide sequence ID" value="NZ_JAODIW010000008.1"/>
</dbReference>
<evidence type="ECO:0000256" key="4">
    <source>
        <dbReference type="ARBA" id="ARBA00022989"/>
    </source>
</evidence>
<feature type="transmembrane region" description="Helical" evidence="6">
    <location>
        <begin position="56"/>
        <end position="78"/>
    </location>
</feature>
<name>A0ABD5PGJ0_9EURY</name>
<evidence type="ECO:0000256" key="2">
    <source>
        <dbReference type="ARBA" id="ARBA00022475"/>
    </source>
</evidence>
<accession>A0ABD5PGJ0</accession>
<protein>
    <submittedName>
        <fullName evidence="8">DedA family protein</fullName>
    </submittedName>
</protein>
<keyword evidence="3 6" id="KW-0812">Transmembrane</keyword>
<dbReference type="Proteomes" id="UP001595921">
    <property type="component" value="Unassembled WGS sequence"/>
</dbReference>
<dbReference type="InterPro" id="IPR032816">
    <property type="entry name" value="VTT_dom"/>
</dbReference>
<dbReference type="InterPro" id="IPR051311">
    <property type="entry name" value="DedA_domain"/>
</dbReference>
<comment type="caution">
    <text evidence="8">The sequence shown here is derived from an EMBL/GenBank/DDBJ whole genome shotgun (WGS) entry which is preliminary data.</text>
</comment>
<proteinExistence type="predicted"/>
<dbReference type="PANTHER" id="PTHR42709:SF6">
    <property type="entry name" value="UNDECAPRENYL PHOSPHATE TRANSPORTER A"/>
    <property type="match status" value="1"/>
</dbReference>
<reference evidence="8 9" key="1">
    <citation type="journal article" date="2019" name="Int. J. Syst. Evol. Microbiol.">
        <title>The Global Catalogue of Microorganisms (GCM) 10K type strain sequencing project: providing services to taxonomists for standard genome sequencing and annotation.</title>
        <authorList>
            <consortium name="The Broad Institute Genomics Platform"/>
            <consortium name="The Broad Institute Genome Sequencing Center for Infectious Disease"/>
            <person name="Wu L."/>
            <person name="Ma J."/>
        </authorList>
    </citation>
    <scope>NUCLEOTIDE SEQUENCE [LARGE SCALE GENOMIC DNA]</scope>
    <source>
        <strain evidence="8 9">CGMCC 1.12553</strain>
    </source>
</reference>
<dbReference type="PANTHER" id="PTHR42709">
    <property type="entry name" value="ALKALINE PHOSPHATASE LIKE PROTEIN"/>
    <property type="match status" value="1"/>
</dbReference>
<sequence>MFEGLLDVTYGLVRQYGYIAVFVFLFLETSMLFPFLPSELVVPFAAGVVVTGVTSMLGFGVAAGAGAVVGGYVAYYAFGGGTSRLLDRAKRLLHVEDAETERATKWFEKYGEHSVLWGRLLPFLRSVISIPAGMAGMDRLKFGVYTGVGAFVFNTAVAAVVFYGKQQSVYHVAVAYLTDHPVVAGVGALALLTLWYAAERTDPWSWLDPRADGAGEERVSK</sequence>
<keyword evidence="9" id="KW-1185">Reference proteome</keyword>
<dbReference type="GO" id="GO:0005886">
    <property type="term" value="C:plasma membrane"/>
    <property type="evidence" value="ECO:0007669"/>
    <property type="project" value="UniProtKB-SubCell"/>
</dbReference>
<organism evidence="8 9">
    <name type="scientific">Halobium salinum</name>
    <dbReference type="NCBI Taxonomy" id="1364940"/>
    <lineage>
        <taxon>Archaea</taxon>
        <taxon>Methanobacteriati</taxon>
        <taxon>Methanobacteriota</taxon>
        <taxon>Stenosarchaea group</taxon>
        <taxon>Halobacteria</taxon>
        <taxon>Halobacteriales</taxon>
        <taxon>Haloferacaceae</taxon>
        <taxon>Halobium</taxon>
    </lineage>
</organism>
<evidence type="ECO:0000256" key="6">
    <source>
        <dbReference type="SAM" id="Phobius"/>
    </source>
</evidence>
<evidence type="ECO:0000256" key="5">
    <source>
        <dbReference type="ARBA" id="ARBA00023136"/>
    </source>
</evidence>
<feature type="domain" description="VTT" evidence="7">
    <location>
        <begin position="36"/>
        <end position="159"/>
    </location>
</feature>
<keyword evidence="2" id="KW-1003">Cell membrane</keyword>
<dbReference type="AlphaFoldDB" id="A0ABD5PGJ0"/>
<evidence type="ECO:0000313" key="9">
    <source>
        <dbReference type="Proteomes" id="UP001595921"/>
    </source>
</evidence>
<feature type="transmembrane region" description="Helical" evidence="6">
    <location>
        <begin position="16"/>
        <end position="36"/>
    </location>
</feature>
<evidence type="ECO:0000259" key="7">
    <source>
        <dbReference type="Pfam" id="PF09335"/>
    </source>
</evidence>
<gene>
    <name evidence="8" type="ORF">ACFO0N_18600</name>
</gene>
<dbReference type="EMBL" id="JBHSDS010000010">
    <property type="protein sequence ID" value="MFC4359962.1"/>
    <property type="molecule type" value="Genomic_DNA"/>
</dbReference>
<evidence type="ECO:0000256" key="1">
    <source>
        <dbReference type="ARBA" id="ARBA00004651"/>
    </source>
</evidence>
<feature type="transmembrane region" description="Helical" evidence="6">
    <location>
        <begin position="142"/>
        <end position="162"/>
    </location>
</feature>
<evidence type="ECO:0000313" key="8">
    <source>
        <dbReference type="EMBL" id="MFC4359962.1"/>
    </source>
</evidence>
<dbReference type="Pfam" id="PF09335">
    <property type="entry name" value="VTT_dom"/>
    <property type="match status" value="1"/>
</dbReference>
<keyword evidence="5 6" id="KW-0472">Membrane</keyword>
<evidence type="ECO:0000256" key="3">
    <source>
        <dbReference type="ARBA" id="ARBA00022692"/>
    </source>
</evidence>
<comment type="subcellular location">
    <subcellularLocation>
        <location evidence="1">Cell membrane</location>
        <topology evidence="1">Multi-pass membrane protein</topology>
    </subcellularLocation>
</comment>